<reference evidence="2" key="1">
    <citation type="submission" date="2017-03" db="EMBL/GenBank/DDBJ databases">
        <title>Phytopthora megakarya and P. palmivora, two closely related causual agents of cacao black pod achieved similar genome size and gene model numbers by different mechanisms.</title>
        <authorList>
            <person name="Ali S."/>
            <person name="Shao J."/>
            <person name="Larry D.J."/>
            <person name="Kronmiller B."/>
            <person name="Shen D."/>
            <person name="Strem M.D."/>
            <person name="Melnick R.L."/>
            <person name="Guiltinan M.J."/>
            <person name="Tyler B.M."/>
            <person name="Meinhardt L.W."/>
            <person name="Bailey B.A."/>
        </authorList>
    </citation>
    <scope>NUCLEOTIDE SEQUENCE [LARGE SCALE GENOMIC DNA]</scope>
    <source>
        <strain evidence="2">zdho120</strain>
    </source>
</reference>
<dbReference type="AlphaFoldDB" id="A0A225W1N9"/>
<organism evidence="1 2">
    <name type="scientific">Phytophthora megakarya</name>
    <dbReference type="NCBI Taxonomy" id="4795"/>
    <lineage>
        <taxon>Eukaryota</taxon>
        <taxon>Sar</taxon>
        <taxon>Stramenopiles</taxon>
        <taxon>Oomycota</taxon>
        <taxon>Peronosporomycetes</taxon>
        <taxon>Peronosporales</taxon>
        <taxon>Peronosporaceae</taxon>
        <taxon>Phytophthora</taxon>
    </lineage>
</organism>
<keyword evidence="2" id="KW-1185">Reference proteome</keyword>
<protein>
    <recommendedName>
        <fullName evidence="3">Reverse transcriptase</fullName>
    </recommendedName>
</protein>
<gene>
    <name evidence="1" type="ORF">PHMEG_00015692</name>
</gene>
<sequence length="152" mass="17932">MIHGWDPRSTLEAVIPVGSTRRHDRDPRRGQYRMQKYYDHDREHVNQRLREAISDRADTHNDLVCPHPVEAGSRVWLYLDRKLGHLWHGPFHGAEKIREYAMKLDITGSTYSIFPLRSRMQTKLTSMKLSYLKTIGSKIETQMNMKWIGFPI</sequence>
<dbReference type="EMBL" id="NBNE01002163">
    <property type="protein sequence ID" value="OWZ11304.1"/>
    <property type="molecule type" value="Genomic_DNA"/>
</dbReference>
<name>A0A225W1N9_9STRA</name>
<comment type="caution">
    <text evidence="1">The sequence shown here is derived from an EMBL/GenBank/DDBJ whole genome shotgun (WGS) entry which is preliminary data.</text>
</comment>
<dbReference type="Proteomes" id="UP000198211">
    <property type="component" value="Unassembled WGS sequence"/>
</dbReference>
<evidence type="ECO:0000313" key="2">
    <source>
        <dbReference type="Proteomes" id="UP000198211"/>
    </source>
</evidence>
<accession>A0A225W1N9</accession>
<dbReference type="OrthoDB" id="101303at2759"/>
<evidence type="ECO:0008006" key="3">
    <source>
        <dbReference type="Google" id="ProtNLM"/>
    </source>
</evidence>
<evidence type="ECO:0000313" key="1">
    <source>
        <dbReference type="EMBL" id="OWZ11304.1"/>
    </source>
</evidence>
<proteinExistence type="predicted"/>